<comment type="caution">
    <text evidence="2">The sequence shown here is derived from an EMBL/GenBank/DDBJ whole genome shotgun (WGS) entry which is preliminary data.</text>
</comment>
<dbReference type="EMBL" id="QOZG01000007">
    <property type="protein sequence ID" value="RCS22521.1"/>
    <property type="molecule type" value="Genomic_DNA"/>
</dbReference>
<dbReference type="OrthoDB" id="9795903at2"/>
<dbReference type="Pfam" id="PF08808">
    <property type="entry name" value="RES"/>
    <property type="match status" value="1"/>
</dbReference>
<dbReference type="SMART" id="SM00953">
    <property type="entry name" value="RES"/>
    <property type="match status" value="1"/>
</dbReference>
<proteinExistence type="predicted"/>
<feature type="domain" description="RES" evidence="1">
    <location>
        <begin position="80"/>
        <end position="205"/>
    </location>
</feature>
<evidence type="ECO:0000313" key="2">
    <source>
        <dbReference type="EMBL" id="RCS22521.1"/>
    </source>
</evidence>
<evidence type="ECO:0000313" key="3">
    <source>
        <dbReference type="Proteomes" id="UP000253420"/>
    </source>
</evidence>
<dbReference type="AlphaFoldDB" id="A0A368JZX6"/>
<organism evidence="2 3">
    <name type="scientific">Phyllobacterium salinisoli</name>
    <dbReference type="NCBI Taxonomy" id="1899321"/>
    <lineage>
        <taxon>Bacteria</taxon>
        <taxon>Pseudomonadati</taxon>
        <taxon>Pseudomonadota</taxon>
        <taxon>Alphaproteobacteria</taxon>
        <taxon>Hyphomicrobiales</taxon>
        <taxon>Phyllobacteriaceae</taxon>
        <taxon>Phyllobacterium</taxon>
    </lineage>
</organism>
<name>A0A368JZX6_9HYPH</name>
<protein>
    <submittedName>
        <fullName evidence="2">RES domain-containing protein</fullName>
    </submittedName>
</protein>
<evidence type="ECO:0000259" key="1">
    <source>
        <dbReference type="SMART" id="SM00953"/>
    </source>
</evidence>
<reference evidence="2 3" key="1">
    <citation type="submission" date="2018-07" db="EMBL/GenBank/DDBJ databases">
        <title>The draft genome of Phyllobacterium salinisoli.</title>
        <authorList>
            <person name="Liu L."/>
            <person name="Li L."/>
            <person name="Zhang X."/>
            <person name="Liang L."/>
        </authorList>
    </citation>
    <scope>NUCLEOTIDE SEQUENCE [LARGE SCALE GENOMIC DNA]</scope>
    <source>
        <strain evidence="2 3">LLAN61</strain>
    </source>
</reference>
<keyword evidence="3" id="KW-1185">Reference proteome</keyword>
<gene>
    <name evidence="2" type="ORF">DUT91_16490</name>
</gene>
<sequence length="231" mass="25963">MVTDSLSIIRVHWPRAYRIIRSIYPPIDLFEDIAEPQDWEALTSAESKTNPRIWDHIGRLDLVPPERRVSGPGASYLMAPFVHISTDRPGRFTDGTYGVYSAGDGQEIAIREVAHHHGTAMANSREEPGWTSQFRMLVNRLNLDLHDARPHGCYHDPDDYTVSQALGQSLRAAGANGIVYCSVRCPGGECAAIFWPDLINIPIQADHFDFHWDGKQVDKVRNCRTNAIFAL</sequence>
<accession>A0A368JZX6</accession>
<dbReference type="InterPro" id="IPR014914">
    <property type="entry name" value="RES_dom"/>
</dbReference>
<dbReference type="Proteomes" id="UP000253420">
    <property type="component" value="Unassembled WGS sequence"/>
</dbReference>